<gene>
    <name evidence="1" type="ordered locus">gll3028</name>
</gene>
<evidence type="ECO:0000313" key="2">
    <source>
        <dbReference type="Proteomes" id="UP000000557"/>
    </source>
</evidence>
<dbReference type="HOGENOM" id="CLU_2206287_0_0_3"/>
<dbReference type="KEGG" id="gvi:gll3028"/>
<proteinExistence type="predicted"/>
<dbReference type="EMBL" id="BA000045">
    <property type="protein sequence ID" value="BAC90969.1"/>
    <property type="molecule type" value="Genomic_DNA"/>
</dbReference>
<keyword evidence="2" id="KW-1185">Reference proteome</keyword>
<dbReference type="InParanoid" id="Q7NCF1"/>
<reference evidence="1 2" key="1">
    <citation type="journal article" date="2003" name="DNA Res.">
        <title>Complete genome structure of Gloeobacter violaceus PCC 7421, a cyanobacterium that lacks thylakoids.</title>
        <authorList>
            <person name="Nakamura Y."/>
            <person name="Kaneko T."/>
            <person name="Sato S."/>
            <person name="Mimuro M."/>
            <person name="Miyashita H."/>
            <person name="Tsuchiya T."/>
            <person name="Sasamoto S."/>
            <person name="Watanabe A."/>
            <person name="Kawashima K."/>
            <person name="Kishida Y."/>
            <person name="Kiyokawa C."/>
            <person name="Kohara M."/>
            <person name="Matsumoto M."/>
            <person name="Matsuno A."/>
            <person name="Nakazaki N."/>
            <person name="Shimpo S."/>
            <person name="Takeuchi C."/>
            <person name="Yamada M."/>
            <person name="Tabata S."/>
        </authorList>
    </citation>
    <scope>NUCLEOTIDE SEQUENCE [LARGE SCALE GENOMIC DNA]</scope>
    <source>
        <strain evidence="2">ATCC 29082 / PCC 7421</strain>
    </source>
</reference>
<sequence length="107" mass="11766">MRALRERIGLGDGAQAARRDIAHNHILDIAPTAFGLAGGRKGQFNKSDIRQKQQPLRPNLKTRQIPVLGAVDRRALLLLDGLEQVDRHLVEGNHLYFPTSGDAGVII</sequence>
<evidence type="ECO:0000313" key="1">
    <source>
        <dbReference type="EMBL" id="BAC90969.1"/>
    </source>
</evidence>
<name>Q7NCF1_GLOVI</name>
<dbReference type="Proteomes" id="UP000000557">
    <property type="component" value="Chromosome"/>
</dbReference>
<reference evidence="1 2" key="2">
    <citation type="journal article" date="2003" name="DNA Res.">
        <title>Complete genome structure of Gloeobacter violaceus PCC 7421, a cyanobacterium that lacks thylakoids (supplement).</title>
        <authorList>
            <person name="Nakamura Y."/>
            <person name="Kaneko T."/>
            <person name="Sato S."/>
            <person name="Mimuro M."/>
            <person name="Miyashita H."/>
            <person name="Tsuchiya T."/>
            <person name="Sasamoto S."/>
            <person name="Watanabe A."/>
            <person name="Kawashima K."/>
            <person name="Kishida Y."/>
            <person name="Kiyokawa C."/>
            <person name="Kohara M."/>
            <person name="Matsumoto M."/>
            <person name="Matsuno A."/>
            <person name="Nakazaki N."/>
            <person name="Shimpo S."/>
            <person name="Takeuchi C."/>
            <person name="Yamada M."/>
            <person name="Tabata S."/>
        </authorList>
    </citation>
    <scope>NUCLEOTIDE SEQUENCE [LARGE SCALE GENOMIC DNA]</scope>
    <source>
        <strain evidence="2">ATCC 29082 / PCC 7421</strain>
    </source>
</reference>
<dbReference type="AlphaFoldDB" id="Q7NCF1"/>
<organism evidence="1 2">
    <name type="scientific">Gloeobacter violaceus (strain ATCC 29082 / PCC 7421)</name>
    <dbReference type="NCBI Taxonomy" id="251221"/>
    <lineage>
        <taxon>Bacteria</taxon>
        <taxon>Bacillati</taxon>
        <taxon>Cyanobacteriota</taxon>
        <taxon>Cyanophyceae</taxon>
        <taxon>Gloeobacterales</taxon>
        <taxon>Gloeobacteraceae</taxon>
        <taxon>Gloeobacter</taxon>
    </lineage>
</organism>
<protein>
    <submittedName>
        <fullName evidence="1">Gll3028 protein</fullName>
    </submittedName>
</protein>
<dbReference type="EnsemblBacteria" id="BAC90969">
    <property type="protein sequence ID" value="BAC90969"/>
    <property type="gene ID" value="BAC90969"/>
</dbReference>
<dbReference type="STRING" id="251221.gene:10760533"/>
<accession>Q7NCF1</accession>